<organism evidence="2 3">
    <name type="scientific">Meripilus lineatus</name>
    <dbReference type="NCBI Taxonomy" id="2056292"/>
    <lineage>
        <taxon>Eukaryota</taxon>
        <taxon>Fungi</taxon>
        <taxon>Dikarya</taxon>
        <taxon>Basidiomycota</taxon>
        <taxon>Agaricomycotina</taxon>
        <taxon>Agaricomycetes</taxon>
        <taxon>Polyporales</taxon>
        <taxon>Meripilaceae</taxon>
        <taxon>Meripilus</taxon>
    </lineage>
</organism>
<name>A0AAD5V115_9APHY</name>
<reference evidence="2" key="1">
    <citation type="submission" date="2022-07" db="EMBL/GenBank/DDBJ databases">
        <title>Genome Sequence of Physisporinus lineatus.</title>
        <authorList>
            <person name="Buettner E."/>
        </authorList>
    </citation>
    <scope>NUCLEOTIDE SEQUENCE</scope>
    <source>
        <strain evidence="2">VT162</strain>
    </source>
</reference>
<feature type="transmembrane region" description="Helical" evidence="1">
    <location>
        <begin position="80"/>
        <end position="103"/>
    </location>
</feature>
<dbReference type="EMBL" id="JANAWD010000317">
    <property type="protein sequence ID" value="KAJ3481511.1"/>
    <property type="molecule type" value="Genomic_DNA"/>
</dbReference>
<dbReference type="Proteomes" id="UP001212997">
    <property type="component" value="Unassembled WGS sequence"/>
</dbReference>
<dbReference type="AlphaFoldDB" id="A0AAD5V115"/>
<protein>
    <submittedName>
        <fullName evidence="2">Uncharacterized protein</fullName>
    </submittedName>
</protein>
<comment type="caution">
    <text evidence="2">The sequence shown here is derived from an EMBL/GenBank/DDBJ whole genome shotgun (WGS) entry which is preliminary data.</text>
</comment>
<evidence type="ECO:0000313" key="3">
    <source>
        <dbReference type="Proteomes" id="UP001212997"/>
    </source>
</evidence>
<keyword evidence="1" id="KW-0812">Transmembrane</keyword>
<proteinExistence type="predicted"/>
<accession>A0AAD5V115</accession>
<feature type="transmembrane region" description="Helical" evidence="1">
    <location>
        <begin position="53"/>
        <end position="74"/>
    </location>
</feature>
<keyword evidence="1" id="KW-0472">Membrane</keyword>
<evidence type="ECO:0000313" key="2">
    <source>
        <dbReference type="EMBL" id="KAJ3481511.1"/>
    </source>
</evidence>
<keyword evidence="1" id="KW-1133">Transmembrane helix</keyword>
<evidence type="ECO:0000256" key="1">
    <source>
        <dbReference type="SAM" id="Phobius"/>
    </source>
</evidence>
<gene>
    <name evidence="2" type="ORF">NLI96_g7607</name>
</gene>
<sequence>MTTTPYKWYSYLILLRLDHAILHPALEDLFIADDHRQISEVFPAFVESQVDNYCVVHTLSIVVLGGIWACLRLAQPGAPANVQLFGCIGAVCSIAAITTGVVYRSSLKSYPGRSARDKVCEEGFTISLARPTTDPGRAPSLGVLGSYLFVGYVRRVVVELSRQHIRM</sequence>
<keyword evidence="3" id="KW-1185">Reference proteome</keyword>